<evidence type="ECO:0000313" key="2">
    <source>
        <dbReference type="Proteomes" id="UP000245626"/>
    </source>
</evidence>
<reference evidence="1 2" key="1">
    <citation type="journal article" date="2018" name="Mol. Biol. Evol.">
        <title>Broad Genomic Sampling Reveals a Smut Pathogenic Ancestry of the Fungal Clade Ustilaginomycotina.</title>
        <authorList>
            <person name="Kijpornyongpan T."/>
            <person name="Mondo S.J."/>
            <person name="Barry K."/>
            <person name="Sandor L."/>
            <person name="Lee J."/>
            <person name="Lipzen A."/>
            <person name="Pangilinan J."/>
            <person name="LaButti K."/>
            <person name="Hainaut M."/>
            <person name="Henrissat B."/>
            <person name="Grigoriev I.V."/>
            <person name="Spatafora J.W."/>
            <person name="Aime M.C."/>
        </authorList>
    </citation>
    <scope>NUCLEOTIDE SEQUENCE [LARGE SCALE GENOMIC DNA]</scope>
    <source>
        <strain evidence="1 2">SA 807</strain>
    </source>
</reference>
<dbReference type="Proteomes" id="UP000245626">
    <property type="component" value="Unassembled WGS sequence"/>
</dbReference>
<gene>
    <name evidence="1" type="ORF">IE53DRAFT_331659</name>
</gene>
<protein>
    <submittedName>
        <fullName evidence="1">Uncharacterized protein</fullName>
    </submittedName>
</protein>
<keyword evidence="2" id="KW-1185">Reference proteome</keyword>
<dbReference type="EMBL" id="KZ820021">
    <property type="protein sequence ID" value="PWN49659.1"/>
    <property type="molecule type" value="Genomic_DNA"/>
</dbReference>
<sequence length="1003" mass="110950">MSAPPSAGLQAFTESALKNAPSKKKSSSFSSSSSSKKPLRKVPAPKHRKKAKGAAIEFDDAARAEFLTGFRKRKQARKEAGREFLKQKMKEEHLKSRAEAREARKEKAAENVAAEKAHYGIQEESDDEDDEVDDEDQGPIQEEEYDSDAHHTRVVVEEFNPEEEEEKAELERLQKASQASTKPTQAPPKLSATEVLPPSSARAKKANAKEQADEDASKDEQDKNQVKRRKIHVSGLNQNFTKEDLRERFSTFGTIHEVHGWPEAKDANGRQKPYAFISMDASLASIKKCVSLLSGTTWKGAKLRIGEARPDWMERHLEEVRKREEVEGAEGSRPAKKRRLPPFVGVEAMSMEPINESRVKDGEWGWKKLEDGRLVRPLVLRPSHPIGKPTVSPVVKKKLEKGQRRPKSSAVPPVRSKRITIDPSRYGSIHYDSEALEEMASARGAEEPEQLGAGEWVCEEIAEEEDLFASEDVSSRLIKWKYVGKDGEVLREESFKVAVRPKGVDDEAQALLDQLEGGAWLDEESQVADAGDQDDQDEEIQKVAEGRMEDEEEEDNLFDQDLITGETTATGSMEQMAESDQGGKSPSEDDEVEAEQEVEVPSSPLFDAVPAETANTMATSSTSKSKKSKVALTPFIPKAPYDPDAESDFSDGYEEGGATRTFSGTTVAAAGDIEGERSKALGLLGNLFGDDFLEADEEDAEIEAPVVDFTQADDATFEKGEKKATKGRVESGSNGKGSREVEGSNEERTSDARKPKSSNQVASRGHDEQEEEREEEEEEEKEEEEEEEEEEAGDSKTDGIEPSDDLAKKDAKKDTNSNVKMTSLKDMFKPQEGSGGFSLIGGLTDELDLDLDEELNFGPDVQDDDDEETGRVPPSSSSSVKLAVPSSAFTSGAATAAVSKGFFDPDASLPFLFLTLSKDVLAKQGKRAMFDHVRSGGGQNNDEVATYRFQRSQTQEEIRKRWEDQRRELTNDYKRRHREAVKKKRRKITGSRAAGSTVVGGRM</sequence>
<accession>A0ACD0NVA9</accession>
<evidence type="ECO:0000313" key="1">
    <source>
        <dbReference type="EMBL" id="PWN49659.1"/>
    </source>
</evidence>
<organism evidence="1 2">
    <name type="scientific">Violaceomyces palustris</name>
    <dbReference type="NCBI Taxonomy" id="1673888"/>
    <lineage>
        <taxon>Eukaryota</taxon>
        <taxon>Fungi</taxon>
        <taxon>Dikarya</taxon>
        <taxon>Basidiomycota</taxon>
        <taxon>Ustilaginomycotina</taxon>
        <taxon>Ustilaginomycetes</taxon>
        <taxon>Violaceomycetales</taxon>
        <taxon>Violaceomycetaceae</taxon>
        <taxon>Violaceomyces</taxon>
    </lineage>
</organism>
<proteinExistence type="predicted"/>
<name>A0ACD0NVA9_9BASI</name>